<evidence type="ECO:0000313" key="3">
    <source>
        <dbReference type="Proteomes" id="UP000001693"/>
    </source>
</evidence>
<sequence length="505" mass="53766" precursor="true">MNTRATRSAPTAMTLLAAALACAPAVGSAQLRLSGELPQSQPCPAALPAGSTCLAGRDYLGASVWLAKPAQWNGQLIVFAHDGSDLAEPGPARSRQDLSRWAVWLQAGYGWAGSSYRQGGLEMQAAVDDTERARQAWVAEFGAPQRTLLHGHGWGAGVATHVAARYTTPDLHPRRPGTGRPPYDALLLSNGVLVGAGRAYDGWLDLRVVYQAVCNNHPRPDEPVYPLWMGLPPAGSGQAGLTRAELAQRVEACTGLSKPPGQRSAAQRQALQTLTGVTRIPESAVQTLLADATWQFQDIVWRKLKGKNPFGNEGVRYTGSGDDEALNRQVPRYVSDPAARAALADDTDPATRLNLPVLTLHAVRDPIAPVEYETEFRRVLAEVGNAGRLLQLYTDDDAHDGITDAQALSAAAALSDWLDQQKMPLPADVADTCRQLAPRWKPASDCRYLSRYQNAPLASRVSERQRETVPSLVKGSGPAVMLPAAAAVAPAVPAAPAPGPASAPR</sequence>
<keyword evidence="3" id="KW-1185">Reference proteome</keyword>
<proteinExistence type="predicted"/>
<dbReference type="EMBL" id="CP001013">
    <property type="protein sequence ID" value="ACB33397.1"/>
    <property type="molecule type" value="Genomic_DNA"/>
</dbReference>
<reference evidence="2 3" key="1">
    <citation type="submission" date="2008-03" db="EMBL/GenBank/DDBJ databases">
        <title>Complete sequence of Leptothrix cholodnii SP-6.</title>
        <authorList>
            <consortium name="US DOE Joint Genome Institute"/>
            <person name="Copeland A."/>
            <person name="Lucas S."/>
            <person name="Lapidus A."/>
            <person name="Glavina del Rio T."/>
            <person name="Dalin E."/>
            <person name="Tice H."/>
            <person name="Bruce D."/>
            <person name="Goodwin L."/>
            <person name="Pitluck S."/>
            <person name="Chertkov O."/>
            <person name="Brettin T."/>
            <person name="Detter J.C."/>
            <person name="Han C."/>
            <person name="Kuske C.R."/>
            <person name="Schmutz J."/>
            <person name="Larimer F."/>
            <person name="Land M."/>
            <person name="Hauser L."/>
            <person name="Kyrpides N."/>
            <person name="Lykidis A."/>
            <person name="Emerson D."/>
            <person name="Richardson P."/>
        </authorList>
    </citation>
    <scope>NUCLEOTIDE SEQUENCE [LARGE SCALE GENOMIC DNA]</scope>
    <source>
        <strain evidence="3">ATCC 51168 / LMG 8142 / SP-6</strain>
    </source>
</reference>
<dbReference type="HOGENOM" id="CLU_619514_0_0_4"/>
<evidence type="ECO:0000313" key="2">
    <source>
        <dbReference type="EMBL" id="ACB33397.1"/>
    </source>
</evidence>
<keyword evidence="1" id="KW-0732">Signal</keyword>
<evidence type="ECO:0000256" key="1">
    <source>
        <dbReference type="SAM" id="SignalP"/>
    </source>
</evidence>
<name>B1Y403_LEPCP</name>
<feature type="chain" id="PRO_5002773318" evidence="1">
    <location>
        <begin position="24"/>
        <end position="505"/>
    </location>
</feature>
<gene>
    <name evidence="2" type="ordered locus">Lcho_1128</name>
</gene>
<dbReference type="eggNOG" id="COG1506">
    <property type="taxonomic scope" value="Bacteria"/>
</dbReference>
<organism evidence="2 3">
    <name type="scientific">Leptothrix cholodnii (strain ATCC 51168 / LMG 8142 / SP-6)</name>
    <name type="common">Leptothrix discophora (strain SP-6)</name>
    <dbReference type="NCBI Taxonomy" id="395495"/>
    <lineage>
        <taxon>Bacteria</taxon>
        <taxon>Pseudomonadati</taxon>
        <taxon>Pseudomonadota</taxon>
        <taxon>Betaproteobacteria</taxon>
        <taxon>Burkholderiales</taxon>
        <taxon>Sphaerotilaceae</taxon>
        <taxon>Leptothrix</taxon>
    </lineage>
</organism>
<dbReference type="KEGG" id="lch:Lcho_1128"/>
<feature type="signal peptide" evidence="1">
    <location>
        <begin position="1"/>
        <end position="23"/>
    </location>
</feature>
<accession>B1Y403</accession>
<dbReference type="Gene3D" id="3.40.50.1820">
    <property type="entry name" value="alpha/beta hydrolase"/>
    <property type="match status" value="1"/>
</dbReference>
<dbReference type="Proteomes" id="UP000001693">
    <property type="component" value="Chromosome"/>
</dbReference>
<dbReference type="STRING" id="395495.Lcho_1128"/>
<dbReference type="InterPro" id="IPR029058">
    <property type="entry name" value="AB_hydrolase_fold"/>
</dbReference>
<dbReference type="AlphaFoldDB" id="B1Y403"/>
<protein>
    <submittedName>
        <fullName evidence="2">Uncharacterized protein</fullName>
    </submittedName>
</protein>
<dbReference type="SUPFAM" id="SSF53474">
    <property type="entry name" value="alpha/beta-Hydrolases"/>
    <property type="match status" value="1"/>
</dbReference>
<dbReference type="PROSITE" id="PS51257">
    <property type="entry name" value="PROKAR_LIPOPROTEIN"/>
    <property type="match status" value="1"/>
</dbReference>